<dbReference type="InterPro" id="IPR047755">
    <property type="entry name" value="OrtA"/>
</dbReference>
<sequence>MSKIEKGTWVEIEQVVLKPEERAPSVPEDTKQVPYVLRVSGFLLEAAELGAEVKIRTIIGRELSGVLRTVNPSYSHSFGTTVPELLTIGTEAEA</sequence>
<evidence type="ECO:0008006" key="4">
    <source>
        <dbReference type="Google" id="ProtNLM"/>
    </source>
</evidence>
<protein>
    <recommendedName>
        <fullName evidence="4">2-amino-4-ketopentanoate thiolase</fullName>
    </recommendedName>
</protein>
<dbReference type="EMBL" id="LGCM01000003">
    <property type="protein sequence ID" value="KPL91589.1"/>
    <property type="molecule type" value="Genomic_DNA"/>
</dbReference>
<organism evidence="1">
    <name type="scientific">Levilinea saccharolytica</name>
    <dbReference type="NCBI Taxonomy" id="229921"/>
    <lineage>
        <taxon>Bacteria</taxon>
        <taxon>Bacillati</taxon>
        <taxon>Chloroflexota</taxon>
        <taxon>Anaerolineae</taxon>
        <taxon>Anaerolineales</taxon>
        <taxon>Anaerolineaceae</taxon>
        <taxon>Levilinea</taxon>
    </lineage>
</organism>
<dbReference type="PATRIC" id="fig|229921.5.peg.434"/>
<dbReference type="Proteomes" id="UP000050501">
    <property type="component" value="Unassembled WGS sequence"/>
</dbReference>
<dbReference type="NCBIfam" id="NF040739">
    <property type="entry name" value="ornith_OrtA"/>
    <property type="match status" value="1"/>
</dbReference>
<gene>
    <name evidence="2" type="ORF">ADN01_01355</name>
    <name evidence="1" type="ORF">LSAC_02969</name>
</gene>
<proteinExistence type="predicted"/>
<keyword evidence="3" id="KW-1185">Reference proteome</keyword>
<name>A0A0M8JPA7_9CHLR</name>
<dbReference type="EMBL" id="DF967975">
    <property type="protein sequence ID" value="GAP19071.1"/>
    <property type="molecule type" value="Genomic_DNA"/>
</dbReference>
<dbReference type="Pfam" id="PF22010">
    <property type="entry name" value="OrtA"/>
    <property type="match status" value="1"/>
</dbReference>
<reference evidence="2 3" key="2">
    <citation type="submission" date="2015-07" db="EMBL/GenBank/DDBJ databases">
        <title>Genome sequence of Levilinea saccharolytica DSM 16555.</title>
        <authorList>
            <person name="Hemp J."/>
            <person name="Ward L.M."/>
            <person name="Pace L.A."/>
            <person name="Fischer W.W."/>
        </authorList>
    </citation>
    <scope>NUCLEOTIDE SEQUENCE [LARGE SCALE GENOMIC DNA]</scope>
    <source>
        <strain evidence="2 3">KIBI-1</strain>
    </source>
</reference>
<evidence type="ECO:0000313" key="2">
    <source>
        <dbReference type="EMBL" id="KPL91589.1"/>
    </source>
</evidence>
<accession>A0A0M8JPA7</accession>
<dbReference type="AlphaFoldDB" id="A0A0M8JPA7"/>
<evidence type="ECO:0000313" key="1">
    <source>
        <dbReference type="EMBL" id="GAP19071.1"/>
    </source>
</evidence>
<dbReference type="RefSeq" id="WP_062419380.1">
    <property type="nucleotide sequence ID" value="NZ_BBXZ01000158.1"/>
</dbReference>
<reference evidence="1" key="1">
    <citation type="journal article" date="2015" name="Genome Announc.">
        <title>Draft Genome Sequences of Anaerolinea thermolimosa IMO-1, Bellilinea caldifistulae GOMI-1, Leptolinea tardivitalis YMTK-2, Levilinea saccharolytica KIBI-1, Longilinea arvoryzae KOME-1, Previously Described as Members of the Class Anaerolineae (Chloroflexi).</title>
        <authorList>
            <person name="Matsuura N."/>
            <person name="Tourlousse M.D."/>
            <person name="Ohashi A."/>
            <person name="Hugenholtz P."/>
            <person name="Sekiguchi Y."/>
        </authorList>
    </citation>
    <scope>NUCLEOTIDE SEQUENCE</scope>
    <source>
        <strain evidence="1">KIBI-1</strain>
    </source>
</reference>
<dbReference type="STRING" id="229921.ADN01_01355"/>
<evidence type="ECO:0000313" key="3">
    <source>
        <dbReference type="Proteomes" id="UP000050501"/>
    </source>
</evidence>